<keyword evidence="3" id="KW-0732">Signal</keyword>
<dbReference type="Pfam" id="PF01547">
    <property type="entry name" value="SBP_bac_1"/>
    <property type="match status" value="1"/>
</dbReference>
<name>A0ABS3WJE9_9BACL</name>
<dbReference type="PANTHER" id="PTHR30061">
    <property type="entry name" value="MALTOSE-BINDING PERIPLASMIC PROTEIN"/>
    <property type="match status" value="1"/>
</dbReference>
<evidence type="ECO:0000313" key="6">
    <source>
        <dbReference type="Proteomes" id="UP000670947"/>
    </source>
</evidence>
<proteinExistence type="inferred from homology"/>
<dbReference type="EMBL" id="JAGGDJ010000058">
    <property type="protein sequence ID" value="MBO7748463.1"/>
    <property type="molecule type" value="Genomic_DNA"/>
</dbReference>
<dbReference type="PANTHER" id="PTHR30061:SF50">
    <property type="entry name" value="MALTOSE_MALTODEXTRIN-BINDING PERIPLASMIC PROTEIN"/>
    <property type="match status" value="1"/>
</dbReference>
<reference evidence="5 6" key="1">
    <citation type="submission" date="2021-03" db="EMBL/GenBank/DDBJ databases">
        <title>Paenibacillus artemisicola MWE-103 whole genome sequence.</title>
        <authorList>
            <person name="Ham Y.J."/>
        </authorList>
    </citation>
    <scope>NUCLEOTIDE SEQUENCE [LARGE SCALE GENOMIC DNA]</scope>
    <source>
        <strain evidence="5 6">MWE-103</strain>
    </source>
</reference>
<keyword evidence="2" id="KW-0813">Transport</keyword>
<evidence type="ECO:0000256" key="4">
    <source>
        <dbReference type="SAM" id="MobiDB-lite"/>
    </source>
</evidence>
<evidence type="ECO:0000256" key="1">
    <source>
        <dbReference type="ARBA" id="ARBA00008520"/>
    </source>
</evidence>
<gene>
    <name evidence="5" type="ORF">I8J29_30185</name>
</gene>
<dbReference type="RefSeq" id="WP_208851020.1">
    <property type="nucleotide sequence ID" value="NZ_JAGGDJ010000058.1"/>
</dbReference>
<dbReference type="Gene3D" id="3.40.190.10">
    <property type="entry name" value="Periplasmic binding protein-like II"/>
    <property type="match status" value="1"/>
</dbReference>
<evidence type="ECO:0000256" key="3">
    <source>
        <dbReference type="ARBA" id="ARBA00022729"/>
    </source>
</evidence>
<dbReference type="Proteomes" id="UP000670947">
    <property type="component" value="Unassembled WGS sequence"/>
</dbReference>
<accession>A0ABS3WJE9</accession>
<evidence type="ECO:0000313" key="5">
    <source>
        <dbReference type="EMBL" id="MBO7748463.1"/>
    </source>
</evidence>
<comment type="caution">
    <text evidence="5">The sequence shown here is derived from an EMBL/GenBank/DDBJ whole genome shotgun (WGS) entry which is preliminary data.</text>
</comment>
<evidence type="ECO:0000256" key="2">
    <source>
        <dbReference type="ARBA" id="ARBA00022448"/>
    </source>
</evidence>
<protein>
    <submittedName>
        <fullName evidence="5">ABC transporter substrate-binding protein</fullName>
    </submittedName>
</protein>
<sequence>MAVGNSGILHGKPARIKIFAAVLAVSLALTGCGASGGGSDASDNGGGNGNGAKADNAGGANDGKAANAEAADDGAGKSTSEQVTLSLWGWSGTFQTDFTKLVLSEFEKQHPNIKIKYIPDQGGTDKLTTLIAGGTPPDVAILDRFLTGSWAAKGSLENLTPFLEMDSEVSSNDYYPGVWAETTYNDQVYALPWGTDNRGLYYNKTLMKEAGLDANTPPKTIDELDAMAEKMFKKSTSGGYEQVGFIPWMGQSYLYTQSWNFGGEWTKDAELTPNDPQIVKALEWMAGYAKKYDMAQINKFNDVMGKTGINPFWTGKVGFMVDGNWILNDLKSNAKVKPTFEWGVTPMPSADGYPQTTWAGGFSFTLPKGGKHPQEAWELLKFIAGYKGTLLWAKRPNAGNDITAMPKVNEEIKITENPQLKVFVDMMPSAHFRPVTPAGQKMWDETFRVQDLALNGKGEPKKLLDEVKKNVDAELKKLQAK</sequence>
<organism evidence="5 6">
    <name type="scientific">Paenibacillus artemisiicola</name>
    <dbReference type="NCBI Taxonomy" id="1172618"/>
    <lineage>
        <taxon>Bacteria</taxon>
        <taxon>Bacillati</taxon>
        <taxon>Bacillota</taxon>
        <taxon>Bacilli</taxon>
        <taxon>Bacillales</taxon>
        <taxon>Paenibacillaceae</taxon>
        <taxon>Paenibacillus</taxon>
    </lineage>
</organism>
<feature type="compositionally biased region" description="Gly residues" evidence="4">
    <location>
        <begin position="37"/>
        <end position="50"/>
    </location>
</feature>
<feature type="compositionally biased region" description="Low complexity" evidence="4">
    <location>
        <begin position="51"/>
        <end position="69"/>
    </location>
</feature>
<keyword evidence="6" id="KW-1185">Reference proteome</keyword>
<dbReference type="CDD" id="cd14748">
    <property type="entry name" value="PBP2_UgpB"/>
    <property type="match status" value="1"/>
</dbReference>
<dbReference type="InterPro" id="IPR006059">
    <property type="entry name" value="SBP"/>
</dbReference>
<dbReference type="SUPFAM" id="SSF53850">
    <property type="entry name" value="Periplasmic binding protein-like II"/>
    <property type="match status" value="1"/>
</dbReference>
<comment type="similarity">
    <text evidence="1">Belongs to the bacterial solute-binding protein 1 family.</text>
</comment>
<feature type="region of interest" description="Disordered" evidence="4">
    <location>
        <begin position="37"/>
        <end position="77"/>
    </location>
</feature>